<evidence type="ECO:0000256" key="4">
    <source>
        <dbReference type="ARBA" id="ARBA00022643"/>
    </source>
</evidence>
<dbReference type="SUPFAM" id="SSF51395">
    <property type="entry name" value="FMN-linked oxidoreductases"/>
    <property type="match status" value="1"/>
</dbReference>
<dbReference type="AlphaFoldDB" id="A0AAN8WNE7"/>
<dbReference type="PANTHER" id="PTHR48109:SF4">
    <property type="entry name" value="DIHYDROOROTATE DEHYDROGENASE (QUINONE), MITOCHONDRIAL"/>
    <property type="match status" value="1"/>
</dbReference>
<evidence type="ECO:0000259" key="6">
    <source>
        <dbReference type="Pfam" id="PF01180"/>
    </source>
</evidence>
<dbReference type="GO" id="GO:0006207">
    <property type="term" value="P:'de novo' pyrimidine nucleobase biosynthetic process"/>
    <property type="evidence" value="ECO:0007669"/>
    <property type="project" value="InterPro"/>
</dbReference>
<evidence type="ECO:0000313" key="8">
    <source>
        <dbReference type="Proteomes" id="UP001381693"/>
    </source>
</evidence>
<evidence type="ECO:0000256" key="2">
    <source>
        <dbReference type="ARBA" id="ARBA00004725"/>
    </source>
</evidence>
<comment type="caution">
    <text evidence="7">The sequence shown here is derived from an EMBL/GenBank/DDBJ whole genome shotgun (WGS) entry which is preliminary data.</text>
</comment>
<dbReference type="InterPro" id="IPR001295">
    <property type="entry name" value="Dihydroorotate_DH_CS"/>
</dbReference>
<evidence type="ECO:0000256" key="1">
    <source>
        <dbReference type="ARBA" id="ARBA00001917"/>
    </source>
</evidence>
<protein>
    <recommendedName>
        <fullName evidence="6">Dihydroorotate dehydrogenase catalytic domain-containing protein</fullName>
    </recommendedName>
</protein>
<dbReference type="Gene3D" id="3.20.20.70">
    <property type="entry name" value="Aldolase class I"/>
    <property type="match status" value="1"/>
</dbReference>
<keyword evidence="8" id="KW-1185">Reference proteome</keyword>
<dbReference type="GO" id="GO:0005743">
    <property type="term" value="C:mitochondrial inner membrane"/>
    <property type="evidence" value="ECO:0007669"/>
    <property type="project" value="TreeGrafter"/>
</dbReference>
<sequence length="70" mass="7532">TFPIIGVGGISTGQDAYEKIRAGASLIQLYTALIYHGPPLVKKITEDLEELLRKDGFSNVKEAVGADKDV</sequence>
<dbReference type="PROSITE" id="PS00912">
    <property type="entry name" value="DHODEHASE_2"/>
    <property type="match status" value="1"/>
</dbReference>
<evidence type="ECO:0000313" key="7">
    <source>
        <dbReference type="EMBL" id="KAK7068207.1"/>
    </source>
</evidence>
<dbReference type="Pfam" id="PF01180">
    <property type="entry name" value="DHO_dh"/>
    <property type="match status" value="1"/>
</dbReference>
<dbReference type="GO" id="GO:0004152">
    <property type="term" value="F:dihydroorotate dehydrogenase activity"/>
    <property type="evidence" value="ECO:0007669"/>
    <property type="project" value="UniProtKB-ARBA"/>
</dbReference>
<keyword evidence="3" id="KW-0285">Flavoprotein</keyword>
<evidence type="ECO:0000256" key="3">
    <source>
        <dbReference type="ARBA" id="ARBA00022630"/>
    </source>
</evidence>
<proteinExistence type="predicted"/>
<keyword evidence="5" id="KW-0560">Oxidoreductase</keyword>
<evidence type="ECO:0000256" key="5">
    <source>
        <dbReference type="ARBA" id="ARBA00023002"/>
    </source>
</evidence>
<feature type="non-terminal residue" evidence="7">
    <location>
        <position position="1"/>
    </location>
</feature>
<dbReference type="InterPro" id="IPR005720">
    <property type="entry name" value="Dihydroorotate_DH_cat"/>
</dbReference>
<dbReference type="GO" id="GO:0009220">
    <property type="term" value="P:pyrimidine ribonucleotide biosynthetic process"/>
    <property type="evidence" value="ECO:0007669"/>
    <property type="project" value="TreeGrafter"/>
</dbReference>
<reference evidence="7 8" key="1">
    <citation type="submission" date="2023-11" db="EMBL/GenBank/DDBJ databases">
        <title>Halocaridina rubra genome assembly.</title>
        <authorList>
            <person name="Smith C."/>
        </authorList>
    </citation>
    <scope>NUCLEOTIDE SEQUENCE [LARGE SCALE GENOMIC DNA]</scope>
    <source>
        <strain evidence="7">EP-1</strain>
        <tissue evidence="7">Whole</tissue>
    </source>
</reference>
<dbReference type="PANTHER" id="PTHR48109">
    <property type="entry name" value="DIHYDROOROTATE DEHYDROGENASE (QUINONE), MITOCHONDRIAL-RELATED"/>
    <property type="match status" value="1"/>
</dbReference>
<dbReference type="Proteomes" id="UP001381693">
    <property type="component" value="Unassembled WGS sequence"/>
</dbReference>
<keyword evidence="4" id="KW-0288">FMN</keyword>
<dbReference type="InterPro" id="IPR050074">
    <property type="entry name" value="DHO_dehydrogenase"/>
</dbReference>
<dbReference type="InterPro" id="IPR013785">
    <property type="entry name" value="Aldolase_TIM"/>
</dbReference>
<name>A0AAN8WNE7_HALRR</name>
<organism evidence="7 8">
    <name type="scientific">Halocaridina rubra</name>
    <name type="common">Hawaiian red shrimp</name>
    <dbReference type="NCBI Taxonomy" id="373956"/>
    <lineage>
        <taxon>Eukaryota</taxon>
        <taxon>Metazoa</taxon>
        <taxon>Ecdysozoa</taxon>
        <taxon>Arthropoda</taxon>
        <taxon>Crustacea</taxon>
        <taxon>Multicrustacea</taxon>
        <taxon>Malacostraca</taxon>
        <taxon>Eumalacostraca</taxon>
        <taxon>Eucarida</taxon>
        <taxon>Decapoda</taxon>
        <taxon>Pleocyemata</taxon>
        <taxon>Caridea</taxon>
        <taxon>Atyoidea</taxon>
        <taxon>Atyidae</taxon>
        <taxon>Halocaridina</taxon>
    </lineage>
</organism>
<comment type="cofactor">
    <cofactor evidence="1">
        <name>FMN</name>
        <dbReference type="ChEBI" id="CHEBI:58210"/>
    </cofactor>
</comment>
<feature type="domain" description="Dihydroorotate dehydrogenase catalytic" evidence="6">
    <location>
        <begin position="2"/>
        <end position="52"/>
    </location>
</feature>
<comment type="pathway">
    <text evidence="2">Pyrimidine metabolism; UMP biosynthesis via de novo pathway.</text>
</comment>
<accession>A0AAN8WNE7</accession>
<dbReference type="EMBL" id="JAXCGZ010017375">
    <property type="protein sequence ID" value="KAK7068207.1"/>
    <property type="molecule type" value="Genomic_DNA"/>
</dbReference>
<gene>
    <name evidence="7" type="ORF">SK128_005997</name>
</gene>